<proteinExistence type="predicted"/>
<sequence>MELKFRPLKASEIDARIQQLTVNNKALVLLYKDARCDMRLLDEVVTPLGWQRSHEIIGGRLYCTVSVFNKDTNEWVSKSDVGTESNTEQEKGQASDSFKRACFNWGIGRELYTAPVIYIPLKPDEIKEKSGRKQCYTKFVVYHIAYDDAGNITELGIKDSNGEPRFKWQAKKNG</sequence>
<protein>
    <submittedName>
        <fullName evidence="1">Rad52/22 family double-strand break repair protein</fullName>
    </submittedName>
</protein>
<organism evidence="1">
    <name type="scientific">Siphoviridae sp. ct3q24</name>
    <dbReference type="NCBI Taxonomy" id="2827772"/>
    <lineage>
        <taxon>Viruses</taxon>
        <taxon>Duplodnaviria</taxon>
        <taxon>Heunggongvirae</taxon>
        <taxon>Uroviricota</taxon>
        <taxon>Caudoviricetes</taxon>
    </lineage>
</organism>
<dbReference type="EMBL" id="BK032580">
    <property type="protein sequence ID" value="DAF49338.1"/>
    <property type="molecule type" value="Genomic_DNA"/>
</dbReference>
<evidence type="ECO:0000313" key="1">
    <source>
        <dbReference type="EMBL" id="DAF49338.1"/>
    </source>
</evidence>
<reference evidence="1" key="1">
    <citation type="journal article" date="2021" name="Proc. Natl. Acad. Sci. U.S.A.">
        <title>A Catalog of Tens of Thousands of Viruses from Human Metagenomes Reveals Hidden Associations with Chronic Diseases.</title>
        <authorList>
            <person name="Tisza M.J."/>
            <person name="Buck C.B."/>
        </authorList>
    </citation>
    <scope>NUCLEOTIDE SEQUENCE</scope>
    <source>
        <strain evidence="1">Ct3q24</strain>
    </source>
</reference>
<accession>A0A8S5SFD2</accession>
<name>A0A8S5SFD2_9CAUD</name>